<dbReference type="RefSeq" id="WP_063864934.1">
    <property type="nucleotide sequence ID" value="NZ_AP017900.1"/>
</dbReference>
<reference evidence="3" key="1">
    <citation type="submission" date="2015-07" db="EMBL/GenBank/DDBJ databases">
        <title>Nocardia seriolae U-1 whole genome shotgun sequence.</title>
        <authorList>
            <person name="Imajoh M."/>
            <person name="Fukumoto Y."/>
            <person name="Sukeda M."/>
            <person name="Yamane J."/>
            <person name="Yamasaki K."/>
            <person name="Shimizu M."/>
            <person name="Ohnishi K."/>
            <person name="Oshima S."/>
        </authorList>
    </citation>
    <scope>NUCLEOTIDE SEQUENCE [LARGE SCALE GENOMIC DNA]</scope>
    <source>
        <strain evidence="3">U-1</strain>
    </source>
</reference>
<dbReference type="InterPro" id="IPR029058">
    <property type="entry name" value="AB_hydrolase_fold"/>
</dbReference>
<dbReference type="Proteomes" id="UP000180166">
    <property type="component" value="Chromosome"/>
</dbReference>
<evidence type="ECO:0000313" key="1">
    <source>
        <dbReference type="EMBL" id="APB00434.1"/>
    </source>
</evidence>
<dbReference type="EMBL" id="BBYQ01000012">
    <property type="protein sequence ID" value="GAP26982.1"/>
    <property type="molecule type" value="Genomic_DNA"/>
</dbReference>
<evidence type="ECO:0000313" key="4">
    <source>
        <dbReference type="Proteomes" id="UP000180166"/>
    </source>
</evidence>
<dbReference type="EMBL" id="CP017839">
    <property type="protein sequence ID" value="APB00434.1"/>
    <property type="molecule type" value="Genomic_DNA"/>
</dbReference>
<accession>A0A0B8N8A0</accession>
<dbReference type="Proteomes" id="UP000037179">
    <property type="component" value="Unassembled WGS sequence"/>
</dbReference>
<dbReference type="InterPro" id="IPR053145">
    <property type="entry name" value="AB_hydrolase_Est10"/>
</dbReference>
<keyword evidence="3" id="KW-1185">Reference proteome</keyword>
<dbReference type="PANTHER" id="PTHR43265:SF1">
    <property type="entry name" value="ESTERASE ESTD"/>
    <property type="match status" value="1"/>
</dbReference>
<dbReference type="KEGG" id="nsr:NS506_06398"/>
<dbReference type="PANTHER" id="PTHR43265">
    <property type="entry name" value="ESTERASE ESTD"/>
    <property type="match status" value="1"/>
</dbReference>
<dbReference type="SUPFAM" id="SSF53474">
    <property type="entry name" value="alpha/beta-Hydrolases"/>
    <property type="match status" value="1"/>
</dbReference>
<dbReference type="AlphaFoldDB" id="A0A0B8N8A0"/>
<gene>
    <name evidence="1" type="ORF">NS506_06398</name>
    <name evidence="2" type="ORF">NSK11_contig00012-0017</name>
</gene>
<dbReference type="GO" id="GO:0052689">
    <property type="term" value="F:carboxylic ester hydrolase activity"/>
    <property type="evidence" value="ECO:0007669"/>
    <property type="project" value="TreeGrafter"/>
</dbReference>
<evidence type="ECO:0000313" key="3">
    <source>
        <dbReference type="Proteomes" id="UP000037179"/>
    </source>
</evidence>
<dbReference type="Gene3D" id="3.40.50.1820">
    <property type="entry name" value="alpha/beta hydrolase"/>
    <property type="match status" value="1"/>
</dbReference>
<dbReference type="OrthoDB" id="9809549at2"/>
<sequence length="452" mass="47402">MTVDLDSTTVATTVAELLREERFDELAKLFAPRLAAAVSADTVRVGWTGETAKIGAVRDIGPPVAGPAKDGLATVRVAVTCERGGLVVHLAVDADGALHGLRLAAPEESGWTPPDYAAPRLFTERDITLGAGGTAVGGTLTVPRGRGPWPAVVLVASGAVDRDLTTGPNKPFKDLAWGLAGKGVAVLRFDKLTHAHSGFESAPGFTMVEEYLPHARAAVELLSRVPGVDASRIHVVGHSGGGKAAPRIAAADPAVAGIAILAGDTVPLPRSILRALHHIAAVQPEEDVTEVLESTRRQVAATESPTLAPQTPTTGLLFNWPASYWLDLRDYDPVATAAALHRPILIVQGGRDYQVTADGDLPLWESGLAGLPDITVKVHPALDHLLFAGTGPSTPASYFEPQHVDSAVITDIADWLGAEPVRPRPRDRLAIAWNRLRGSDTDGAIESIVPVG</sequence>
<dbReference type="GeneID" id="93373711"/>
<reference evidence="2 3" key="2">
    <citation type="journal article" date="2016" name="Genome Announc.">
        <title>Draft Genome Sequence of Erythromycin- and Oxytetracycline-Sensitive Nocardia seriolae Strain U-1 (NBRC 110359).</title>
        <authorList>
            <person name="Imajoh M."/>
            <person name="Sukeda M."/>
            <person name="Shimizu M."/>
            <person name="Yamane J."/>
            <person name="Ohnishi K."/>
            <person name="Oshima S."/>
        </authorList>
    </citation>
    <scope>NUCLEOTIDE SEQUENCE [LARGE SCALE GENOMIC DNA]</scope>
    <source>
        <strain evidence="2 3">U-1</strain>
    </source>
</reference>
<reference evidence="1 4" key="3">
    <citation type="submission" date="2016-10" db="EMBL/GenBank/DDBJ databases">
        <title>Genome sequence of Nocardia seriolae strain EM150506, isolated from Anguila japonica.</title>
        <authorList>
            <person name="Han H.-J."/>
        </authorList>
    </citation>
    <scope>NUCLEOTIDE SEQUENCE [LARGE SCALE GENOMIC DNA]</scope>
    <source>
        <strain evidence="1 4">EM150506</strain>
    </source>
</reference>
<name>A0A0B8N8A0_9NOCA</name>
<organism evidence="2 3">
    <name type="scientific">Nocardia seriolae</name>
    <dbReference type="NCBI Taxonomy" id="37332"/>
    <lineage>
        <taxon>Bacteria</taxon>
        <taxon>Bacillati</taxon>
        <taxon>Actinomycetota</taxon>
        <taxon>Actinomycetes</taxon>
        <taxon>Mycobacteriales</taxon>
        <taxon>Nocardiaceae</taxon>
        <taxon>Nocardia</taxon>
    </lineage>
</organism>
<proteinExistence type="predicted"/>
<dbReference type="Gene3D" id="3.10.450.590">
    <property type="match status" value="1"/>
</dbReference>
<evidence type="ECO:0000313" key="2">
    <source>
        <dbReference type="EMBL" id="GAP26982.1"/>
    </source>
</evidence>
<protein>
    <submittedName>
        <fullName evidence="1">Esterase EstD</fullName>
    </submittedName>
</protein>